<gene>
    <name evidence="2" type="primary">LOC115718833</name>
</gene>
<dbReference type="EMBL" id="UZAU01000556">
    <property type="status" value="NOT_ANNOTATED_CDS"/>
    <property type="molecule type" value="Genomic_DNA"/>
</dbReference>
<evidence type="ECO:0000313" key="2">
    <source>
        <dbReference type="EnsemblPlants" id="cds.novel_model_4561_5bd9a17a"/>
    </source>
</evidence>
<feature type="region of interest" description="Disordered" evidence="1">
    <location>
        <begin position="1"/>
        <end position="20"/>
    </location>
</feature>
<dbReference type="KEGG" id="csav:115718833"/>
<evidence type="ECO:0000256" key="1">
    <source>
        <dbReference type="SAM" id="MobiDB-lite"/>
    </source>
</evidence>
<feature type="compositionally biased region" description="Basic residues" evidence="1">
    <location>
        <begin position="1"/>
        <end position="18"/>
    </location>
</feature>
<accession>A0A803R387</accession>
<dbReference type="Gramene" id="novel_model_4561_5bd9a17a">
    <property type="protein sequence ID" value="cds.novel_model_4561_5bd9a17a"/>
    <property type="gene ID" value="novel_gene_2392_5bd9a17a"/>
</dbReference>
<dbReference type="RefSeq" id="XP_030503509.1">
    <property type="nucleotide sequence ID" value="XM_030647649.2"/>
</dbReference>
<dbReference type="OrthoDB" id="1534647at2759"/>
<dbReference type="AlphaFoldDB" id="A0A803R387"/>
<dbReference type="Proteomes" id="UP000596661">
    <property type="component" value="Chromosome 6"/>
</dbReference>
<reference evidence="2" key="1">
    <citation type="submission" date="2018-11" db="EMBL/GenBank/DDBJ databases">
        <authorList>
            <person name="Grassa J C."/>
        </authorList>
    </citation>
    <scope>NUCLEOTIDE SEQUENCE [LARGE SCALE GENOMIC DNA]</scope>
</reference>
<dbReference type="EnsemblPlants" id="novel_model_4561_5bd9a17a">
    <property type="protein sequence ID" value="cds.novel_model_4561_5bd9a17a"/>
    <property type="gene ID" value="novel_gene_2392_5bd9a17a"/>
</dbReference>
<protein>
    <submittedName>
        <fullName evidence="2">Uncharacterized protein</fullName>
    </submittedName>
</protein>
<sequence>MWPSRSSRRSRDKSKKSSKMTMTISSCSLSYSWNFVELYVGDDKELIWPENLPKNLKNLIRYPLVNWKHLRLNIHFKLKYESDLKETLMWISPSLESLSINKNVIF</sequence>
<organism evidence="2 3">
    <name type="scientific">Cannabis sativa</name>
    <name type="common">Hemp</name>
    <name type="synonym">Marijuana</name>
    <dbReference type="NCBI Taxonomy" id="3483"/>
    <lineage>
        <taxon>Eukaryota</taxon>
        <taxon>Viridiplantae</taxon>
        <taxon>Streptophyta</taxon>
        <taxon>Embryophyta</taxon>
        <taxon>Tracheophyta</taxon>
        <taxon>Spermatophyta</taxon>
        <taxon>Magnoliopsida</taxon>
        <taxon>eudicotyledons</taxon>
        <taxon>Gunneridae</taxon>
        <taxon>Pentapetalae</taxon>
        <taxon>rosids</taxon>
        <taxon>fabids</taxon>
        <taxon>Rosales</taxon>
        <taxon>Cannabaceae</taxon>
        <taxon>Cannabis</taxon>
    </lineage>
</organism>
<dbReference type="GeneID" id="115718833"/>
<keyword evidence="3" id="KW-1185">Reference proteome</keyword>
<name>A0A803R387_CANSA</name>
<proteinExistence type="predicted"/>
<reference evidence="2" key="2">
    <citation type="submission" date="2021-03" db="UniProtKB">
        <authorList>
            <consortium name="EnsemblPlants"/>
        </authorList>
    </citation>
    <scope>IDENTIFICATION</scope>
</reference>
<evidence type="ECO:0000313" key="3">
    <source>
        <dbReference type="Proteomes" id="UP000596661"/>
    </source>
</evidence>